<dbReference type="PANTHER" id="PTHR12629">
    <property type="entry name" value="DIPHOSPHOINOSITOL POLYPHOSPHATE PHOSPHOHYDROLASE"/>
    <property type="match status" value="1"/>
</dbReference>
<dbReference type="AlphaFoldDB" id="A0AAJ8LBA2"/>
<name>A0AAJ8LBA2_9TREE</name>
<dbReference type="GO" id="GO:0008486">
    <property type="term" value="F:diphosphoinositol-polyphosphate diphosphatase activity"/>
    <property type="evidence" value="ECO:0007669"/>
    <property type="project" value="TreeGrafter"/>
</dbReference>
<dbReference type="GO" id="GO:1901907">
    <property type="term" value="P:diadenosine pentaphosphate catabolic process"/>
    <property type="evidence" value="ECO:0007669"/>
    <property type="project" value="TreeGrafter"/>
</dbReference>
<feature type="domain" description="Nudix hydrolase" evidence="6">
    <location>
        <begin position="16"/>
        <end position="151"/>
    </location>
</feature>
<evidence type="ECO:0000256" key="3">
    <source>
        <dbReference type="ARBA" id="ARBA00022801"/>
    </source>
</evidence>
<dbReference type="GO" id="GO:0005737">
    <property type="term" value="C:cytoplasm"/>
    <property type="evidence" value="ECO:0007669"/>
    <property type="project" value="TreeGrafter"/>
</dbReference>
<evidence type="ECO:0000256" key="4">
    <source>
        <dbReference type="ARBA" id="ARBA00022842"/>
    </source>
</evidence>
<proteinExistence type="predicted"/>
<evidence type="ECO:0000313" key="7">
    <source>
        <dbReference type="EMBL" id="WWD15823.1"/>
    </source>
</evidence>
<dbReference type="PROSITE" id="PS00893">
    <property type="entry name" value="NUDIX_BOX"/>
    <property type="match status" value="1"/>
</dbReference>
<dbReference type="Pfam" id="PF00293">
    <property type="entry name" value="NUDIX"/>
    <property type="match status" value="1"/>
</dbReference>
<feature type="compositionally biased region" description="Basic and acidic residues" evidence="5">
    <location>
        <begin position="162"/>
        <end position="187"/>
    </location>
</feature>
<dbReference type="EMBL" id="CP144051">
    <property type="protein sequence ID" value="WWD15823.1"/>
    <property type="molecule type" value="Genomic_DNA"/>
</dbReference>
<dbReference type="KEGG" id="ksn:43591508"/>
<dbReference type="InterPro" id="IPR015797">
    <property type="entry name" value="NUDIX_hydrolase-like_dom_sf"/>
</dbReference>
<keyword evidence="8" id="KW-1185">Reference proteome</keyword>
<dbReference type="InterPro" id="IPR000086">
    <property type="entry name" value="NUDIX_hydrolase_dom"/>
</dbReference>
<feature type="region of interest" description="Disordered" evidence="5">
    <location>
        <begin position="146"/>
        <end position="187"/>
    </location>
</feature>
<dbReference type="SUPFAM" id="SSF55811">
    <property type="entry name" value="Nudix"/>
    <property type="match status" value="1"/>
</dbReference>
<keyword evidence="4" id="KW-0460">Magnesium</keyword>
<dbReference type="GO" id="GO:1901909">
    <property type="term" value="P:diadenosine hexaphosphate catabolic process"/>
    <property type="evidence" value="ECO:0007669"/>
    <property type="project" value="TreeGrafter"/>
</dbReference>
<comment type="cofactor">
    <cofactor evidence="1">
        <name>Mg(2+)</name>
        <dbReference type="ChEBI" id="CHEBI:18420"/>
    </cofactor>
</comment>
<gene>
    <name evidence="7" type="ORF">CI109_100247</name>
</gene>
<protein>
    <recommendedName>
        <fullName evidence="6">Nudix hydrolase domain-containing protein</fullName>
    </recommendedName>
</protein>
<dbReference type="GO" id="GO:0000298">
    <property type="term" value="F:endopolyphosphatase activity"/>
    <property type="evidence" value="ECO:0007669"/>
    <property type="project" value="TreeGrafter"/>
</dbReference>
<evidence type="ECO:0000256" key="2">
    <source>
        <dbReference type="ARBA" id="ARBA00022723"/>
    </source>
</evidence>
<dbReference type="GeneID" id="43591508"/>
<feature type="compositionally biased region" description="Acidic residues" evidence="5">
    <location>
        <begin position="152"/>
        <end position="161"/>
    </location>
</feature>
<organism evidence="7 8">
    <name type="scientific">Kwoniella shandongensis</name>
    <dbReference type="NCBI Taxonomy" id="1734106"/>
    <lineage>
        <taxon>Eukaryota</taxon>
        <taxon>Fungi</taxon>
        <taxon>Dikarya</taxon>
        <taxon>Basidiomycota</taxon>
        <taxon>Agaricomycotina</taxon>
        <taxon>Tremellomycetes</taxon>
        <taxon>Tremellales</taxon>
        <taxon>Cryptococcaceae</taxon>
        <taxon>Kwoniella</taxon>
    </lineage>
</organism>
<dbReference type="CDD" id="cd04666">
    <property type="entry name" value="NUDIX_DIPP2_like_Nudt4"/>
    <property type="match status" value="1"/>
</dbReference>
<keyword evidence="2" id="KW-0479">Metal-binding</keyword>
<dbReference type="GO" id="GO:0034432">
    <property type="term" value="F:bis(5'-adenosyl)-pentaphosphatase activity"/>
    <property type="evidence" value="ECO:0007669"/>
    <property type="project" value="TreeGrafter"/>
</dbReference>
<dbReference type="RefSeq" id="XP_065822814.1">
    <property type="nucleotide sequence ID" value="XM_065966742.1"/>
</dbReference>
<reference evidence="7" key="2">
    <citation type="submission" date="2024-01" db="EMBL/GenBank/DDBJ databases">
        <title>Comparative genomics of Cryptococcus and Kwoniella reveals pathogenesis evolution and contrasting modes of karyotype evolution via chromosome fusion or intercentromeric recombination.</title>
        <authorList>
            <person name="Coelho M.A."/>
            <person name="David-Palma M."/>
            <person name="Shea T."/>
            <person name="Bowers K."/>
            <person name="McGinley-Smith S."/>
            <person name="Mohammad A.W."/>
            <person name="Gnirke A."/>
            <person name="Yurkov A.M."/>
            <person name="Nowrousian M."/>
            <person name="Sun S."/>
            <person name="Cuomo C.A."/>
            <person name="Heitman J."/>
        </authorList>
    </citation>
    <scope>NUCLEOTIDE SEQUENCE</scope>
    <source>
        <strain evidence="7">CBS 12478</strain>
    </source>
</reference>
<feature type="region of interest" description="Disordered" evidence="5">
    <location>
        <begin position="54"/>
        <end position="81"/>
    </location>
</feature>
<dbReference type="InterPro" id="IPR047198">
    <property type="entry name" value="DDP-like_NUDIX"/>
</dbReference>
<dbReference type="GO" id="GO:0071543">
    <property type="term" value="P:diphosphoinositol polyphosphate metabolic process"/>
    <property type="evidence" value="ECO:0007669"/>
    <property type="project" value="TreeGrafter"/>
</dbReference>
<dbReference type="GO" id="GO:1901911">
    <property type="term" value="P:adenosine 5'-(hexahydrogen pentaphosphate) catabolic process"/>
    <property type="evidence" value="ECO:0007669"/>
    <property type="project" value="TreeGrafter"/>
</dbReference>
<reference evidence="7" key="1">
    <citation type="submission" date="2017-08" db="EMBL/GenBank/DDBJ databases">
        <authorList>
            <person name="Cuomo C."/>
            <person name="Billmyre B."/>
            <person name="Heitman J."/>
        </authorList>
    </citation>
    <scope>NUCLEOTIDE SEQUENCE</scope>
    <source>
        <strain evidence="7">CBS 12478</strain>
    </source>
</reference>
<dbReference type="Gene3D" id="3.90.79.10">
    <property type="entry name" value="Nucleoside Triphosphate Pyrophosphohydrolase"/>
    <property type="match status" value="1"/>
</dbReference>
<evidence type="ECO:0000256" key="5">
    <source>
        <dbReference type="SAM" id="MobiDB-lite"/>
    </source>
</evidence>
<dbReference type="Proteomes" id="UP000322225">
    <property type="component" value="Chromosome 1"/>
</dbReference>
<keyword evidence="3" id="KW-0378">Hydrolase</keyword>
<dbReference type="InterPro" id="IPR020084">
    <property type="entry name" value="NUDIX_hydrolase_CS"/>
</dbReference>
<dbReference type="GO" id="GO:0046872">
    <property type="term" value="F:metal ion binding"/>
    <property type="evidence" value="ECO:0007669"/>
    <property type="project" value="UniProtKB-KW"/>
</dbReference>
<dbReference type="GO" id="GO:0034431">
    <property type="term" value="F:bis(5'-adenosyl)-hexaphosphatase activity"/>
    <property type="evidence" value="ECO:0007669"/>
    <property type="project" value="TreeGrafter"/>
</dbReference>
<dbReference type="PANTHER" id="PTHR12629:SF0">
    <property type="entry name" value="DIPHOSPHOINOSITOL-POLYPHOSPHATE DIPHOSPHATASE"/>
    <property type="match status" value="1"/>
</dbReference>
<evidence type="ECO:0000313" key="8">
    <source>
        <dbReference type="Proteomes" id="UP000322225"/>
    </source>
</evidence>
<evidence type="ECO:0000256" key="1">
    <source>
        <dbReference type="ARBA" id="ARBA00001946"/>
    </source>
</evidence>
<dbReference type="GO" id="GO:0005634">
    <property type="term" value="C:nucleus"/>
    <property type="evidence" value="ECO:0007669"/>
    <property type="project" value="TreeGrafter"/>
</dbReference>
<accession>A0AAJ8LBA2</accession>
<dbReference type="PROSITE" id="PS51462">
    <property type="entry name" value="NUDIX"/>
    <property type="match status" value="1"/>
</dbReference>
<evidence type="ECO:0000259" key="6">
    <source>
        <dbReference type="PROSITE" id="PS51462"/>
    </source>
</evidence>
<sequence length="204" mass="22790">MGKHDTHPGNRADTKPPRHVAVAIVFSPNTRKILMITSRAHPHLWILPKGGIEHGESSGQAAVRESYEEAGTPSDVPPPTDEDRLVVLSLPSKKRSAIWHVHVLEVDQEVVESTSTWPESHQRQRAWFTPSAALENIQQWYTDESAKKEVDPGTDLEDEHEQDGKKGKGKVKESGEERRGKKDKKGGAMEEALRKFITLKGLDI</sequence>